<reference evidence="2 3" key="1">
    <citation type="submission" date="2016-11" db="EMBL/GenBank/DDBJ databases">
        <title>Complete genome sequence of thermophilic cyanobacteria strain Synechococcus sp. PCC6715.</title>
        <authorList>
            <person name="Tang J."/>
            <person name="Daroch M."/>
            <person name="Liang Y."/>
            <person name="Jiang D."/>
            <person name="Shah M."/>
        </authorList>
    </citation>
    <scope>NUCLEOTIDE SEQUENCE [LARGE SCALE GENOMIC DNA]</scope>
    <source>
        <strain evidence="2 3">PCC 6715</strain>
    </source>
</reference>
<dbReference type="KEGG" id="slw:BRW62_01675"/>
<dbReference type="FunFam" id="2.70.70.10:FF:000056">
    <property type="entry name" value="Gll3471 protein"/>
    <property type="match status" value="1"/>
</dbReference>
<dbReference type="Gene3D" id="2.70.70.10">
    <property type="entry name" value="Glucose Permease (Domain IIA)"/>
    <property type="match status" value="1"/>
</dbReference>
<dbReference type="CDD" id="cd12797">
    <property type="entry name" value="M23_peptidase"/>
    <property type="match status" value="1"/>
</dbReference>
<dbReference type="GO" id="GO:0004222">
    <property type="term" value="F:metalloendopeptidase activity"/>
    <property type="evidence" value="ECO:0007669"/>
    <property type="project" value="TreeGrafter"/>
</dbReference>
<name>A0A2D2PZH8_PARLV</name>
<dbReference type="Proteomes" id="UP000231057">
    <property type="component" value="Chromosome"/>
</dbReference>
<dbReference type="Pfam" id="PF01551">
    <property type="entry name" value="Peptidase_M23"/>
    <property type="match status" value="2"/>
</dbReference>
<accession>A0A2D2PZH8</accession>
<gene>
    <name evidence="2" type="ORF">BRW62_01675</name>
</gene>
<proteinExistence type="predicted"/>
<reference evidence="3" key="2">
    <citation type="journal article" date="2022" name="Front. Microbiol.">
        <title>Comparative Genomic Analysis Revealed Distinct Molecular Components and Organization of CO2-Concentrating Mechanism in Thermophilic Cyanobacteria.</title>
        <authorList>
            <person name="Tang J."/>
            <person name="Zhou H."/>
            <person name="Yao D."/>
            <person name="Riaz S."/>
            <person name="You D."/>
            <person name="Klepacz-Smolka A."/>
            <person name="Daroch M."/>
        </authorList>
    </citation>
    <scope>NUCLEOTIDE SEQUENCE [LARGE SCALE GENOMIC DNA]</scope>
    <source>
        <strain evidence="3">PCC 6715</strain>
    </source>
</reference>
<dbReference type="InterPro" id="IPR011055">
    <property type="entry name" value="Dup_hybrid_motif"/>
</dbReference>
<dbReference type="OrthoDB" id="507840at2"/>
<feature type="domain" description="M23ase beta-sheet core" evidence="1">
    <location>
        <begin position="68"/>
        <end position="119"/>
    </location>
</feature>
<evidence type="ECO:0000313" key="3">
    <source>
        <dbReference type="Proteomes" id="UP000231057"/>
    </source>
</evidence>
<protein>
    <submittedName>
        <fullName evidence="2">Peptidase M23</fullName>
    </submittedName>
</protein>
<feature type="domain" description="M23ase beta-sheet core" evidence="1">
    <location>
        <begin position="139"/>
        <end position="178"/>
    </location>
</feature>
<dbReference type="SUPFAM" id="SSF51261">
    <property type="entry name" value="Duplicated hybrid motif"/>
    <property type="match status" value="1"/>
</dbReference>
<sequence length="192" mass="21120">MHWQRISLALAIALGGVLGSPKLSQPSQNSSQGTLRWNDASFPVENFQGYSSPFGYRRSPTGEPTTEFHNGLDFAAPEGSYIRNWWAGQVIEVSDDTACGTLVRIRSGAWEHVYCHMKGRVEQTPQGRAMVDRPGGVLILEGQRVPTGARIGRVGMTGRTTGPHLHWTLRHRGQLVNPAVVLQAMYGTQAQR</sequence>
<organism evidence="2 3">
    <name type="scientific">Parathermosynechococcus lividus PCC 6715</name>
    <dbReference type="NCBI Taxonomy" id="1917166"/>
    <lineage>
        <taxon>Bacteria</taxon>
        <taxon>Bacillati</taxon>
        <taxon>Cyanobacteriota</taxon>
        <taxon>Cyanophyceae</taxon>
        <taxon>Acaryochloridales</taxon>
        <taxon>Thermosynechococcaceae</taxon>
        <taxon>Parathermosynechococcus</taxon>
    </lineage>
</organism>
<dbReference type="InterPro" id="IPR016047">
    <property type="entry name" value="M23ase_b-sheet_dom"/>
</dbReference>
<dbReference type="AlphaFoldDB" id="A0A2D2PZH8"/>
<keyword evidence="3" id="KW-1185">Reference proteome</keyword>
<dbReference type="EMBL" id="CP018092">
    <property type="protein sequence ID" value="ATS17666.1"/>
    <property type="molecule type" value="Genomic_DNA"/>
</dbReference>
<evidence type="ECO:0000313" key="2">
    <source>
        <dbReference type="EMBL" id="ATS17666.1"/>
    </source>
</evidence>
<dbReference type="RefSeq" id="WP_099797927.1">
    <property type="nucleotide sequence ID" value="NZ_CP018092.1"/>
</dbReference>
<evidence type="ECO:0000259" key="1">
    <source>
        <dbReference type="Pfam" id="PF01551"/>
    </source>
</evidence>
<dbReference type="InterPro" id="IPR050570">
    <property type="entry name" value="Cell_wall_metabolism_enzyme"/>
</dbReference>
<dbReference type="PANTHER" id="PTHR21666">
    <property type="entry name" value="PEPTIDASE-RELATED"/>
    <property type="match status" value="1"/>
</dbReference>
<dbReference type="PANTHER" id="PTHR21666:SF293">
    <property type="entry name" value="SLL1488 PROTEIN"/>
    <property type="match status" value="1"/>
</dbReference>